<sequence length="430" mass="44300">MTAAAATGRTMLRSPLIGVSPALRTFRTRLSQSGGSLRTFTSRVKNAAGAIGGLRSAAGQEITALDAFKAHAETATRSVAKTGQTATTAASSLKSIGTNAKNSKKPLTRILSGLSGVIALVAGLLATVGVLGNLLGAFGTAMTIGSGVMLVINALTRANPLGFVAGILLPVAGWLIDLAVNSETGQRLMEQLAGLVLQYVEGYLTLMTPLLKVIASAVNTYVTAYLAVITTALTAIGAVVSTGFAVLKALTTGDTQALRGKVVSVWNGFKDRIKPILRWITQDIPGKFARIKEATSRTLGAIGQFLTTGAQTVAGVVKGPIQGLIAFANWVIDGLNDLSFSLLGKKFGVHLSKIPQLAEGGVVLPAAVPGASSVQPLSSLGRFLPAPSRASATTGPAFFAGRPGVRVYEEREGSSPQTVAEDLLFLRHAA</sequence>
<evidence type="ECO:0000256" key="1">
    <source>
        <dbReference type="SAM" id="Phobius"/>
    </source>
</evidence>
<feature type="transmembrane region" description="Helical" evidence="1">
    <location>
        <begin position="161"/>
        <end position="180"/>
    </location>
</feature>
<comment type="caution">
    <text evidence="2">The sequence shown here is derived from an EMBL/GenBank/DDBJ whole genome shotgun (WGS) entry which is preliminary data.</text>
</comment>
<dbReference type="RefSeq" id="WP_345617031.1">
    <property type="nucleotide sequence ID" value="NZ_BAABIG010000005.1"/>
</dbReference>
<reference evidence="3" key="1">
    <citation type="journal article" date="2019" name="Int. J. Syst. Evol. Microbiol.">
        <title>The Global Catalogue of Microorganisms (GCM) 10K type strain sequencing project: providing services to taxonomists for standard genome sequencing and annotation.</title>
        <authorList>
            <consortium name="The Broad Institute Genomics Platform"/>
            <consortium name="The Broad Institute Genome Sequencing Center for Infectious Disease"/>
            <person name="Wu L."/>
            <person name="Ma J."/>
        </authorList>
    </citation>
    <scope>NUCLEOTIDE SEQUENCE [LARGE SCALE GENOMIC DNA]</scope>
    <source>
        <strain evidence="3">JCM 18081</strain>
    </source>
</reference>
<keyword evidence="3" id="KW-1185">Reference proteome</keyword>
<keyword evidence="1" id="KW-0472">Membrane</keyword>
<name>A0ABP9AQD6_9ACTN</name>
<dbReference type="EMBL" id="BAABIG010000005">
    <property type="protein sequence ID" value="GAA4784023.1"/>
    <property type="molecule type" value="Genomic_DNA"/>
</dbReference>
<dbReference type="Proteomes" id="UP001501265">
    <property type="component" value="Unassembled WGS sequence"/>
</dbReference>
<proteinExistence type="predicted"/>
<feature type="transmembrane region" description="Helical" evidence="1">
    <location>
        <begin position="110"/>
        <end position="128"/>
    </location>
</feature>
<organism evidence="2 3">
    <name type="scientific">Streptomyces ziwulingensis</name>
    <dbReference type="NCBI Taxonomy" id="1045501"/>
    <lineage>
        <taxon>Bacteria</taxon>
        <taxon>Bacillati</taxon>
        <taxon>Actinomycetota</taxon>
        <taxon>Actinomycetes</taxon>
        <taxon>Kitasatosporales</taxon>
        <taxon>Streptomycetaceae</taxon>
        <taxon>Streptomyces</taxon>
    </lineage>
</organism>
<feature type="transmembrane region" description="Helical" evidence="1">
    <location>
        <begin position="223"/>
        <end position="247"/>
    </location>
</feature>
<evidence type="ECO:0008006" key="4">
    <source>
        <dbReference type="Google" id="ProtNLM"/>
    </source>
</evidence>
<keyword evidence="1" id="KW-0812">Transmembrane</keyword>
<keyword evidence="1" id="KW-1133">Transmembrane helix</keyword>
<feature type="transmembrane region" description="Helical" evidence="1">
    <location>
        <begin position="134"/>
        <end position="154"/>
    </location>
</feature>
<gene>
    <name evidence="2" type="ORF">GCM10023220_04060</name>
</gene>
<accession>A0ABP9AQD6</accession>
<protein>
    <recommendedName>
        <fullName evidence="4">Tape-measure protein</fullName>
    </recommendedName>
</protein>
<evidence type="ECO:0000313" key="3">
    <source>
        <dbReference type="Proteomes" id="UP001501265"/>
    </source>
</evidence>
<feature type="transmembrane region" description="Helical" evidence="1">
    <location>
        <begin position="192"/>
        <end position="211"/>
    </location>
</feature>
<evidence type="ECO:0000313" key="2">
    <source>
        <dbReference type="EMBL" id="GAA4784023.1"/>
    </source>
</evidence>